<keyword evidence="3" id="KW-1185">Reference proteome</keyword>
<feature type="signal peptide" evidence="1">
    <location>
        <begin position="1"/>
        <end position="28"/>
    </location>
</feature>
<dbReference type="Proteomes" id="UP000054721">
    <property type="component" value="Unassembled WGS sequence"/>
</dbReference>
<name>A0A0V1LS24_9BILA</name>
<evidence type="ECO:0000313" key="3">
    <source>
        <dbReference type="Proteomes" id="UP000054721"/>
    </source>
</evidence>
<evidence type="ECO:0000313" key="2">
    <source>
        <dbReference type="EMBL" id="KRZ62328.1"/>
    </source>
</evidence>
<comment type="caution">
    <text evidence="2">The sequence shown here is derived from an EMBL/GenBank/DDBJ whole genome shotgun (WGS) entry which is preliminary data.</text>
</comment>
<feature type="chain" id="PRO_5006882056" evidence="1">
    <location>
        <begin position="29"/>
        <end position="178"/>
    </location>
</feature>
<sequence>MSVAINTVPHLWGFLISAVLFSAKNTDGYILPNLQIYKTQVHPTNSNGKIHGICDANTRANLSTMEKPERALRQHAYDGTVSPWHKILLYFAPLIKLRNENINALINCGDLLKIIPIERKADIIKSEKRVQEFQIDTTMNIQLSLAINTFFEEINILDRNDNYNLKLLAKEREDKINE</sequence>
<gene>
    <name evidence="2" type="ORF">T02_10801</name>
</gene>
<proteinExistence type="predicted"/>
<dbReference type="AlphaFoldDB" id="A0A0V1LS24"/>
<dbReference type="OrthoDB" id="10447680at2759"/>
<accession>A0A0V1LS24</accession>
<protein>
    <submittedName>
        <fullName evidence="2">Uncharacterized protein</fullName>
    </submittedName>
</protein>
<organism evidence="2 3">
    <name type="scientific">Trichinella nativa</name>
    <dbReference type="NCBI Taxonomy" id="6335"/>
    <lineage>
        <taxon>Eukaryota</taxon>
        <taxon>Metazoa</taxon>
        <taxon>Ecdysozoa</taxon>
        <taxon>Nematoda</taxon>
        <taxon>Enoplea</taxon>
        <taxon>Dorylaimia</taxon>
        <taxon>Trichinellida</taxon>
        <taxon>Trichinellidae</taxon>
        <taxon>Trichinella</taxon>
    </lineage>
</organism>
<evidence type="ECO:0000256" key="1">
    <source>
        <dbReference type="SAM" id="SignalP"/>
    </source>
</evidence>
<keyword evidence="1" id="KW-0732">Signal</keyword>
<dbReference type="EMBL" id="JYDW01000010">
    <property type="protein sequence ID" value="KRZ62328.1"/>
    <property type="molecule type" value="Genomic_DNA"/>
</dbReference>
<reference evidence="2 3" key="1">
    <citation type="submission" date="2015-05" db="EMBL/GenBank/DDBJ databases">
        <title>Evolution of Trichinella species and genotypes.</title>
        <authorList>
            <person name="Korhonen P.K."/>
            <person name="Edoardo P."/>
            <person name="Giuseppe L.R."/>
            <person name="Gasser R.B."/>
        </authorList>
    </citation>
    <scope>NUCLEOTIDE SEQUENCE [LARGE SCALE GENOMIC DNA]</scope>
    <source>
        <strain evidence="2">ISS10</strain>
    </source>
</reference>